<accession>A0A9X3T8E7</accession>
<dbReference type="InterPro" id="IPR002347">
    <property type="entry name" value="SDR_fam"/>
</dbReference>
<dbReference type="InterPro" id="IPR052178">
    <property type="entry name" value="Sec_Metab_Biosynth_SDR"/>
</dbReference>
<dbReference type="EC" id="1.1.1.100" evidence="6"/>
<dbReference type="Pfam" id="PF00106">
    <property type="entry name" value="adh_short"/>
    <property type="match status" value="1"/>
</dbReference>
<evidence type="ECO:0000256" key="1">
    <source>
        <dbReference type="ARBA" id="ARBA00006484"/>
    </source>
</evidence>
<reference evidence="5" key="1">
    <citation type="submission" date="2022-12" db="EMBL/GenBank/DDBJ databases">
        <title>Gycomyces niveus sp.nov., a novel actinomycete isolated from soil in Shouguang.</title>
        <authorList>
            <person name="Yang X."/>
        </authorList>
    </citation>
    <scope>NUCLEOTIDE SEQUENCE</scope>
    <source>
        <strain evidence="5">DSM 44724</strain>
    </source>
</reference>
<name>A0A9X3T8E7_9ACTN</name>
<dbReference type="EMBL" id="JAVDYD010000001">
    <property type="protein sequence ID" value="MDR7337278.1"/>
    <property type="molecule type" value="Genomic_DNA"/>
</dbReference>
<comment type="similarity">
    <text evidence="1">Belongs to the short-chain dehydrogenases/reductases (SDR) family.</text>
</comment>
<sequence>MSRTVVVSGGGTGIGLAVAARFAKDDNVILVGRREDVLASAAAELGANASYVAADLATVEGAERLASFTADRHGSVDVIAACAGGNTLRSGDGLAAVSQAWTENLRLNVMTAVHLVEALKPQLNDDGRVLLYSSVAAYRGSGNGSYAASKAALHPYAIDLATELGPKRITANVIAPGYIEDTEFFGDRMTETRRSTLIGQTLNGRAGTPADIAELSHWLAAPAAGHVTAQIIQSNGGALAGR</sequence>
<protein>
    <submittedName>
        <fullName evidence="6">3-oxoacyl-[acyl-carrier protein] reductase</fullName>
        <ecNumber evidence="6">1.1.1.100</ecNumber>
    </submittedName>
    <submittedName>
        <fullName evidence="5">SDR family NAD(P)-dependent oxidoreductase</fullName>
    </submittedName>
</protein>
<dbReference type="Proteomes" id="UP001145799">
    <property type="component" value="Unassembled WGS sequence"/>
</dbReference>
<dbReference type="Proteomes" id="UP001183604">
    <property type="component" value="Unassembled WGS sequence"/>
</dbReference>
<dbReference type="GO" id="GO:0004316">
    <property type="term" value="F:3-oxoacyl-[acyl-carrier-protein] reductase (NADPH) activity"/>
    <property type="evidence" value="ECO:0007669"/>
    <property type="project" value="UniProtKB-EC"/>
</dbReference>
<feature type="domain" description="Ketoreductase" evidence="4">
    <location>
        <begin position="3"/>
        <end position="182"/>
    </location>
</feature>
<comment type="caution">
    <text evidence="5">The sequence shown here is derived from an EMBL/GenBank/DDBJ whole genome shotgun (WGS) entry which is preliminary data.</text>
</comment>
<dbReference type="PANTHER" id="PTHR43618">
    <property type="entry name" value="7-ALPHA-HYDROXYSTEROID DEHYDROGENASE"/>
    <property type="match status" value="1"/>
</dbReference>
<keyword evidence="2" id="KW-0521">NADP</keyword>
<dbReference type="EMBL" id="JAPZVQ010000004">
    <property type="protein sequence ID" value="MDA1385108.1"/>
    <property type="molecule type" value="Genomic_DNA"/>
</dbReference>
<dbReference type="Gene3D" id="3.40.50.720">
    <property type="entry name" value="NAD(P)-binding Rossmann-like Domain"/>
    <property type="match status" value="1"/>
</dbReference>
<dbReference type="PANTHER" id="PTHR43618:SF8">
    <property type="entry name" value="7ALPHA-HYDROXYSTEROID DEHYDROGENASE"/>
    <property type="match status" value="1"/>
</dbReference>
<proteinExistence type="inferred from homology"/>
<gene>
    <name evidence="6" type="ORF">J2S69_000997</name>
    <name evidence="5" type="ORF">O2L01_08940</name>
</gene>
<dbReference type="RefSeq" id="WP_270121573.1">
    <property type="nucleotide sequence ID" value="NZ_BAAAOM010000002.1"/>
</dbReference>
<dbReference type="InterPro" id="IPR057326">
    <property type="entry name" value="KR_dom"/>
</dbReference>
<organism evidence="5 7">
    <name type="scientific">Glycomyces lechevalierae</name>
    <dbReference type="NCBI Taxonomy" id="256034"/>
    <lineage>
        <taxon>Bacteria</taxon>
        <taxon>Bacillati</taxon>
        <taxon>Actinomycetota</taxon>
        <taxon>Actinomycetes</taxon>
        <taxon>Glycomycetales</taxon>
        <taxon>Glycomycetaceae</taxon>
        <taxon>Glycomyces</taxon>
    </lineage>
</organism>
<evidence type="ECO:0000313" key="6">
    <source>
        <dbReference type="EMBL" id="MDR7337278.1"/>
    </source>
</evidence>
<evidence type="ECO:0000259" key="4">
    <source>
        <dbReference type="SMART" id="SM00822"/>
    </source>
</evidence>
<reference evidence="6 8" key="2">
    <citation type="submission" date="2023-07" db="EMBL/GenBank/DDBJ databases">
        <title>Sequencing the genomes of 1000 actinobacteria strains.</title>
        <authorList>
            <person name="Klenk H.-P."/>
        </authorList>
    </citation>
    <scope>NUCLEOTIDE SEQUENCE [LARGE SCALE GENOMIC DNA]</scope>
    <source>
        <strain evidence="6 8">DSM 44724</strain>
    </source>
</reference>
<evidence type="ECO:0000256" key="2">
    <source>
        <dbReference type="ARBA" id="ARBA00022857"/>
    </source>
</evidence>
<dbReference type="SUPFAM" id="SSF51735">
    <property type="entry name" value="NAD(P)-binding Rossmann-fold domains"/>
    <property type="match status" value="1"/>
</dbReference>
<dbReference type="CDD" id="cd05233">
    <property type="entry name" value="SDR_c"/>
    <property type="match status" value="1"/>
</dbReference>
<dbReference type="SMART" id="SM00822">
    <property type="entry name" value="PKS_KR"/>
    <property type="match status" value="1"/>
</dbReference>
<evidence type="ECO:0000313" key="7">
    <source>
        <dbReference type="Proteomes" id="UP001145799"/>
    </source>
</evidence>
<dbReference type="PRINTS" id="PR00081">
    <property type="entry name" value="GDHRDH"/>
</dbReference>
<keyword evidence="8" id="KW-1185">Reference proteome</keyword>
<dbReference type="InterPro" id="IPR036291">
    <property type="entry name" value="NAD(P)-bd_dom_sf"/>
</dbReference>
<evidence type="ECO:0000313" key="5">
    <source>
        <dbReference type="EMBL" id="MDA1385108.1"/>
    </source>
</evidence>
<evidence type="ECO:0000256" key="3">
    <source>
        <dbReference type="ARBA" id="ARBA00023002"/>
    </source>
</evidence>
<dbReference type="PROSITE" id="PS00061">
    <property type="entry name" value="ADH_SHORT"/>
    <property type="match status" value="1"/>
</dbReference>
<evidence type="ECO:0000313" key="8">
    <source>
        <dbReference type="Proteomes" id="UP001183604"/>
    </source>
</evidence>
<keyword evidence="3 6" id="KW-0560">Oxidoreductase</keyword>
<dbReference type="InterPro" id="IPR020904">
    <property type="entry name" value="Sc_DH/Rdtase_CS"/>
</dbReference>
<dbReference type="AlphaFoldDB" id="A0A9X3T8E7"/>